<accession>A0A0V0GKT5</accession>
<name>A0A0V0GKT5_SOLCH</name>
<evidence type="ECO:0000313" key="1">
    <source>
        <dbReference type="EMBL" id="JAP08804.1"/>
    </source>
</evidence>
<proteinExistence type="predicted"/>
<dbReference type="EMBL" id="GEDG01036243">
    <property type="protein sequence ID" value="JAP08804.1"/>
    <property type="molecule type" value="Transcribed_RNA"/>
</dbReference>
<reference evidence="1" key="1">
    <citation type="submission" date="2015-12" db="EMBL/GenBank/DDBJ databases">
        <title>Gene expression during late stages of embryo sac development: a critical building block for successful pollen-pistil interactions.</title>
        <authorList>
            <person name="Liu Y."/>
            <person name="Joly V."/>
            <person name="Sabar M."/>
            <person name="Matton D.P."/>
        </authorList>
    </citation>
    <scope>NUCLEOTIDE SEQUENCE</scope>
</reference>
<organism evidence="1">
    <name type="scientific">Solanum chacoense</name>
    <name type="common">Chaco potato</name>
    <dbReference type="NCBI Taxonomy" id="4108"/>
    <lineage>
        <taxon>Eukaryota</taxon>
        <taxon>Viridiplantae</taxon>
        <taxon>Streptophyta</taxon>
        <taxon>Embryophyta</taxon>
        <taxon>Tracheophyta</taxon>
        <taxon>Spermatophyta</taxon>
        <taxon>Magnoliopsida</taxon>
        <taxon>eudicotyledons</taxon>
        <taxon>Gunneridae</taxon>
        <taxon>Pentapetalae</taxon>
        <taxon>asterids</taxon>
        <taxon>lamiids</taxon>
        <taxon>Solanales</taxon>
        <taxon>Solanaceae</taxon>
        <taxon>Solanoideae</taxon>
        <taxon>Solaneae</taxon>
        <taxon>Solanum</taxon>
    </lineage>
</organism>
<sequence length="60" mass="6981">MCFASLVKEKKNKLFCVPPDGQRSHVKLVNFQDIKYENNLKTVEYQKDLAYIPDTSLMNS</sequence>
<dbReference type="AlphaFoldDB" id="A0A0V0GKT5"/>
<protein>
    <submittedName>
        <fullName evidence="1">Putative ovule protein</fullName>
    </submittedName>
</protein>